<dbReference type="PANTHER" id="PTHR11439:SF511">
    <property type="match status" value="1"/>
</dbReference>
<evidence type="ECO:0000313" key="3">
    <source>
        <dbReference type="Proteomes" id="UP000694251"/>
    </source>
</evidence>
<dbReference type="PANTHER" id="PTHR11439">
    <property type="entry name" value="GAG-POL-RELATED RETROTRANSPOSON"/>
    <property type="match status" value="1"/>
</dbReference>
<dbReference type="AlphaFoldDB" id="A0A8T1ZDD4"/>
<sequence length="429" mass="48109">MTTVKVLLSVSAARNWSLHQLDISNAFLNGDLEEEIYMSLPPGYSPRKGGSLPDNAVLKLEKSLYGLKQASRQWYLKFSTTLMNLGFKKSQADHTLFTRKTGNVFTALLVYVDDIVIAGNNEEVIDQLKKDLAQAFKLRDLGPLKYFLGLEIARSEEGISVCQRKYTLELLEETGLLGCRPSSIPMEPSIKLTQHNNEPELENPEVYRRLVGKLMYLTITRPDITYAVNKLCQFSSSPKKSHLNAAYKVVHYLKGTAGLGLFYSSKSDLCLTAYTDADWGSCIDSRRSTSGYCMFLGDSLVSWKSKKQDMASASSAESEYRAMAMASKEIAWLDKLVAEFQIHRTKPVPMFCDSTAAIHIANNSVFHERTKHIENDCHITRDRIEQGLLKTLHVTTTTQLADILTKPLFPALFNSLLSKMSLLSIYVSS</sequence>
<evidence type="ECO:0000259" key="1">
    <source>
        <dbReference type="Pfam" id="PF07727"/>
    </source>
</evidence>
<keyword evidence="2" id="KW-0548">Nucleotidyltransferase</keyword>
<reference evidence="2 3" key="1">
    <citation type="submission" date="2020-12" db="EMBL/GenBank/DDBJ databases">
        <title>Concerted genomic and epigenomic changes stabilize Arabidopsis allopolyploids.</title>
        <authorList>
            <person name="Chen Z."/>
        </authorList>
    </citation>
    <scope>NUCLEOTIDE SEQUENCE [LARGE SCALE GENOMIC DNA]</scope>
    <source>
        <strain evidence="2">As9502</strain>
        <tissue evidence="2">Leaf</tissue>
    </source>
</reference>
<evidence type="ECO:0000313" key="2">
    <source>
        <dbReference type="EMBL" id="KAG7556307.1"/>
    </source>
</evidence>
<comment type="caution">
    <text evidence="2">The sequence shown here is derived from an EMBL/GenBank/DDBJ whole genome shotgun (WGS) entry which is preliminary data.</text>
</comment>
<dbReference type="Proteomes" id="UP000694251">
    <property type="component" value="Chromosome 11"/>
</dbReference>
<dbReference type="InterPro" id="IPR013103">
    <property type="entry name" value="RVT_2"/>
</dbReference>
<name>A0A8T1ZDD4_ARASU</name>
<keyword evidence="2" id="KW-0808">Transferase</keyword>
<dbReference type="EMBL" id="JAEFBJ010000011">
    <property type="protein sequence ID" value="KAG7556307.1"/>
    <property type="molecule type" value="Genomic_DNA"/>
</dbReference>
<protein>
    <submittedName>
        <fullName evidence="2">Reverse transcriptase RNA-dependent DNA polymerase</fullName>
    </submittedName>
</protein>
<gene>
    <name evidence="2" type="ORF">ISN44_As11g023570</name>
</gene>
<feature type="domain" description="Reverse transcriptase Ty1/copia-type" evidence="1">
    <location>
        <begin position="3"/>
        <end position="187"/>
    </location>
</feature>
<accession>A0A8T1ZDD4</accession>
<proteinExistence type="predicted"/>
<dbReference type="OrthoDB" id="414945at2759"/>
<dbReference type="CDD" id="cd09272">
    <property type="entry name" value="RNase_HI_RT_Ty1"/>
    <property type="match status" value="1"/>
</dbReference>
<organism evidence="2 3">
    <name type="scientific">Arabidopsis suecica</name>
    <name type="common">Swedish thale-cress</name>
    <name type="synonym">Cardaminopsis suecica</name>
    <dbReference type="NCBI Taxonomy" id="45249"/>
    <lineage>
        <taxon>Eukaryota</taxon>
        <taxon>Viridiplantae</taxon>
        <taxon>Streptophyta</taxon>
        <taxon>Embryophyta</taxon>
        <taxon>Tracheophyta</taxon>
        <taxon>Spermatophyta</taxon>
        <taxon>Magnoliopsida</taxon>
        <taxon>eudicotyledons</taxon>
        <taxon>Gunneridae</taxon>
        <taxon>Pentapetalae</taxon>
        <taxon>rosids</taxon>
        <taxon>malvids</taxon>
        <taxon>Brassicales</taxon>
        <taxon>Brassicaceae</taxon>
        <taxon>Camelineae</taxon>
        <taxon>Arabidopsis</taxon>
    </lineage>
</organism>
<dbReference type="GO" id="GO:0003964">
    <property type="term" value="F:RNA-directed DNA polymerase activity"/>
    <property type="evidence" value="ECO:0007669"/>
    <property type="project" value="UniProtKB-KW"/>
</dbReference>
<keyword evidence="2" id="KW-0695">RNA-directed DNA polymerase</keyword>
<dbReference type="Pfam" id="PF07727">
    <property type="entry name" value="RVT_2"/>
    <property type="match status" value="1"/>
</dbReference>
<keyword evidence="3" id="KW-1185">Reference proteome</keyword>